<gene>
    <name evidence="2" type="ORF">HPB48_019039</name>
</gene>
<evidence type="ECO:0000256" key="1">
    <source>
        <dbReference type="SAM" id="MobiDB-lite"/>
    </source>
</evidence>
<proteinExistence type="predicted"/>
<evidence type="ECO:0008006" key="4">
    <source>
        <dbReference type="Google" id="ProtNLM"/>
    </source>
</evidence>
<name>A0A9J6GK77_HAELO</name>
<reference evidence="2 3" key="1">
    <citation type="journal article" date="2020" name="Cell">
        <title>Large-Scale Comparative Analyses of Tick Genomes Elucidate Their Genetic Diversity and Vector Capacities.</title>
        <authorList>
            <consortium name="Tick Genome and Microbiome Consortium (TIGMIC)"/>
            <person name="Jia N."/>
            <person name="Wang J."/>
            <person name="Shi W."/>
            <person name="Du L."/>
            <person name="Sun Y."/>
            <person name="Zhan W."/>
            <person name="Jiang J.F."/>
            <person name="Wang Q."/>
            <person name="Zhang B."/>
            <person name="Ji P."/>
            <person name="Bell-Sakyi L."/>
            <person name="Cui X.M."/>
            <person name="Yuan T.T."/>
            <person name="Jiang B.G."/>
            <person name="Yang W.F."/>
            <person name="Lam T.T."/>
            <person name="Chang Q.C."/>
            <person name="Ding S.J."/>
            <person name="Wang X.J."/>
            <person name="Zhu J.G."/>
            <person name="Ruan X.D."/>
            <person name="Zhao L."/>
            <person name="Wei J.T."/>
            <person name="Ye R.Z."/>
            <person name="Que T.C."/>
            <person name="Du C.H."/>
            <person name="Zhou Y.H."/>
            <person name="Cheng J.X."/>
            <person name="Dai P.F."/>
            <person name="Guo W.B."/>
            <person name="Han X.H."/>
            <person name="Huang E.J."/>
            <person name="Li L.F."/>
            <person name="Wei W."/>
            <person name="Gao Y.C."/>
            <person name="Liu J.Z."/>
            <person name="Shao H.Z."/>
            <person name="Wang X."/>
            <person name="Wang C.C."/>
            <person name="Yang T.C."/>
            <person name="Huo Q.B."/>
            <person name="Li W."/>
            <person name="Chen H.Y."/>
            <person name="Chen S.E."/>
            <person name="Zhou L.G."/>
            <person name="Ni X.B."/>
            <person name="Tian J.H."/>
            <person name="Sheng Y."/>
            <person name="Liu T."/>
            <person name="Pan Y.S."/>
            <person name="Xia L.Y."/>
            <person name="Li J."/>
            <person name="Zhao F."/>
            <person name="Cao W.C."/>
        </authorList>
    </citation>
    <scope>NUCLEOTIDE SEQUENCE [LARGE SCALE GENOMIC DNA]</scope>
    <source>
        <strain evidence="2">HaeL-2018</strain>
    </source>
</reference>
<evidence type="ECO:0000313" key="2">
    <source>
        <dbReference type="EMBL" id="KAH9374804.1"/>
    </source>
</evidence>
<dbReference type="InterPro" id="IPR036691">
    <property type="entry name" value="Endo/exonu/phosph_ase_sf"/>
</dbReference>
<dbReference type="VEuPathDB" id="VectorBase:HLOH_054611"/>
<feature type="region of interest" description="Disordered" evidence="1">
    <location>
        <begin position="329"/>
        <end position="407"/>
    </location>
</feature>
<dbReference type="AlphaFoldDB" id="A0A9J6GK77"/>
<feature type="compositionally biased region" description="Polar residues" evidence="1">
    <location>
        <begin position="856"/>
        <end position="866"/>
    </location>
</feature>
<feature type="region of interest" description="Disordered" evidence="1">
    <location>
        <begin position="63"/>
        <end position="159"/>
    </location>
</feature>
<dbReference type="Proteomes" id="UP000821853">
    <property type="component" value="Chromosome 5"/>
</dbReference>
<feature type="compositionally biased region" description="Basic residues" evidence="1">
    <location>
        <begin position="371"/>
        <end position="380"/>
    </location>
</feature>
<evidence type="ECO:0000313" key="3">
    <source>
        <dbReference type="Proteomes" id="UP000821853"/>
    </source>
</evidence>
<feature type="compositionally biased region" description="Basic residues" evidence="1">
    <location>
        <begin position="460"/>
        <end position="470"/>
    </location>
</feature>
<dbReference type="SUPFAM" id="SSF56219">
    <property type="entry name" value="DNase I-like"/>
    <property type="match status" value="1"/>
</dbReference>
<keyword evidence="3" id="KW-1185">Reference proteome</keyword>
<comment type="caution">
    <text evidence="2">The sequence shown here is derived from an EMBL/GenBank/DDBJ whole genome shotgun (WGS) entry which is preliminary data.</text>
</comment>
<feature type="compositionally biased region" description="Polar residues" evidence="1">
    <location>
        <begin position="333"/>
        <end position="370"/>
    </location>
</feature>
<feature type="compositionally biased region" description="Polar residues" evidence="1">
    <location>
        <begin position="120"/>
        <end position="147"/>
    </location>
</feature>
<dbReference type="Gene3D" id="3.60.10.10">
    <property type="entry name" value="Endonuclease/exonuclease/phosphatase"/>
    <property type="match status" value="1"/>
</dbReference>
<organism evidence="2 3">
    <name type="scientific">Haemaphysalis longicornis</name>
    <name type="common">Bush tick</name>
    <dbReference type="NCBI Taxonomy" id="44386"/>
    <lineage>
        <taxon>Eukaryota</taxon>
        <taxon>Metazoa</taxon>
        <taxon>Ecdysozoa</taxon>
        <taxon>Arthropoda</taxon>
        <taxon>Chelicerata</taxon>
        <taxon>Arachnida</taxon>
        <taxon>Acari</taxon>
        <taxon>Parasitiformes</taxon>
        <taxon>Ixodida</taxon>
        <taxon>Ixodoidea</taxon>
        <taxon>Ixodidae</taxon>
        <taxon>Haemaphysalinae</taxon>
        <taxon>Haemaphysalis</taxon>
    </lineage>
</organism>
<feature type="region of interest" description="Disordered" evidence="1">
    <location>
        <begin position="815"/>
        <end position="889"/>
    </location>
</feature>
<accession>A0A9J6GK77</accession>
<sequence length="958" mass="104660">MGEIRRISAKDASEWQRWKRKSRIVWQHWAQRARCEACEQLDSRIADIEAKFQELEVPLGPGWTPVRREKASSPLVTAQAQRDTQADVTLENPKEVTPCGALEEPAPGSGNRDKPVRTATEGSSNHPDAQSTTGGATQRCKLSQASHPLTPGKVSRGQLTMGRTAKVAQNALALPTARGHQGSSGLVAEVGAPQCTEVVYCKGATVAQSLKLVEECERTARPVHRLWVLHVGLPDLLAAKGEEVVSRVEEWCEGRGRSVLTCSIPEVTQRGGETRAGIVMANAQLKKLCKRRRIPFLDLAANGLDNNFSTDEVRWLAFYGEQTPRLQPLCGVSSGQSAMQLRKTTPESENPNAAPGATQTNQLENQSTRPGTKRGAKKQRLNGSTDQGDHTGAFKQETANAGPCLGADSDVVDVVVSDPFAERLIDKRTATSTSTPPTIATVTRDEPPQAPVSGESAGRPRSRTHHRHRGKEASRFAVGFPNMNGARGALKWEELYRLMGEEEFSLYAVAETHLWDLEEPASGNGLVLGRHREPPWICSERSVCVDRLRATGDLLGIAAAACVVYLSVQHTRLQQNVELIACILNSARRYATDKELVILGYFNGHLAELDGYMNRNGLLVLQLADQLNLKMANLTQGSAMAIDYALVSPRLAGFLRRINVDEEGVHSLSSDHNRLRLDFPRSHQATNSAEQARASQHLVTRNSDAATGVLNQPQYGFNVHDRRPCDTCSCFRGAPLDGATYPATMAEAVKFATEYHERARSVPRQYILHAGLQDVIRGNPDEMTNALDSMPTGRTGTLTICSIPEITSRGDARISHTNLDETPGGAPDQQAAQYPHMESGKRKRKSPLYPEPAEDATSTICTNQPKWTGGAPDQQAAHQLSGGAARDGGHRGACPNKVLLVTLTAAGRSPKIIIIITGRSETRGSCRRRWLRLRAQCTPPNARFYSIYRGVSRLYQQQ</sequence>
<feature type="compositionally biased region" description="Low complexity" evidence="1">
    <location>
        <begin position="430"/>
        <end position="442"/>
    </location>
</feature>
<feature type="region of interest" description="Disordered" evidence="1">
    <location>
        <begin position="427"/>
        <end position="472"/>
    </location>
</feature>
<feature type="compositionally biased region" description="Polar residues" evidence="1">
    <location>
        <begin position="74"/>
        <end position="87"/>
    </location>
</feature>
<protein>
    <recommendedName>
        <fullName evidence="4">Endonuclease/exonuclease/phosphatase domain-containing protein</fullName>
    </recommendedName>
</protein>
<dbReference type="EMBL" id="JABSTR010000007">
    <property type="protein sequence ID" value="KAH9374804.1"/>
    <property type="molecule type" value="Genomic_DNA"/>
</dbReference>